<organism evidence="2 3">
    <name type="scientific">Pseudotamlana carrageenivorans</name>
    <dbReference type="NCBI Taxonomy" id="2069432"/>
    <lineage>
        <taxon>Bacteria</taxon>
        <taxon>Pseudomonadati</taxon>
        <taxon>Bacteroidota</taxon>
        <taxon>Flavobacteriia</taxon>
        <taxon>Flavobacteriales</taxon>
        <taxon>Flavobacteriaceae</taxon>
        <taxon>Pseudotamlana</taxon>
    </lineage>
</organism>
<feature type="chain" id="PRO_5014382214" description="Lipocalin-like domain-containing protein" evidence="1">
    <location>
        <begin position="20"/>
        <end position="269"/>
    </location>
</feature>
<dbReference type="KEGG" id="taj:C1A40_17525"/>
<evidence type="ECO:0008006" key="4">
    <source>
        <dbReference type="Google" id="ProtNLM"/>
    </source>
</evidence>
<evidence type="ECO:0000313" key="2">
    <source>
        <dbReference type="EMBL" id="AUS07121.1"/>
    </source>
</evidence>
<keyword evidence="3" id="KW-1185">Reference proteome</keyword>
<dbReference type="AlphaFoldDB" id="A0A2I7SMK2"/>
<gene>
    <name evidence="2" type="ORF">C1A40_17525</name>
</gene>
<name>A0A2I7SMK2_9FLAO</name>
<protein>
    <recommendedName>
        <fullName evidence="4">Lipocalin-like domain-containing protein</fullName>
    </recommendedName>
</protein>
<evidence type="ECO:0000313" key="3">
    <source>
        <dbReference type="Proteomes" id="UP000236592"/>
    </source>
</evidence>
<dbReference type="OrthoDB" id="1114031at2"/>
<dbReference type="RefSeq" id="WP_102997005.1">
    <property type="nucleotide sequence ID" value="NZ_CP025938.1"/>
</dbReference>
<keyword evidence="1" id="KW-0732">Signal</keyword>
<evidence type="ECO:0000256" key="1">
    <source>
        <dbReference type="SAM" id="SignalP"/>
    </source>
</evidence>
<dbReference type="EMBL" id="CP025938">
    <property type="protein sequence ID" value="AUS07121.1"/>
    <property type="molecule type" value="Genomic_DNA"/>
</dbReference>
<reference evidence="3" key="1">
    <citation type="submission" date="2018-01" db="EMBL/GenBank/DDBJ databases">
        <title>Complete genome of Tamlana sp. UJ94.</title>
        <authorList>
            <person name="Jung J."/>
            <person name="Chung D."/>
            <person name="Bae S.S."/>
            <person name="Baek K."/>
        </authorList>
    </citation>
    <scope>NUCLEOTIDE SEQUENCE [LARGE SCALE GENOMIC DNA]</scope>
    <source>
        <strain evidence="3">UJ94</strain>
    </source>
</reference>
<feature type="signal peptide" evidence="1">
    <location>
        <begin position="1"/>
        <end position="19"/>
    </location>
</feature>
<dbReference type="Proteomes" id="UP000236592">
    <property type="component" value="Chromosome"/>
</dbReference>
<dbReference type="PROSITE" id="PS51257">
    <property type="entry name" value="PROKAR_LIPOPROTEIN"/>
    <property type="match status" value="1"/>
</dbReference>
<proteinExistence type="predicted"/>
<sequence length="269" mass="29318">MKKLIIPVLALLFIACDDAKDTVTEAVEPTATIEAIQEYALVNQIFQDIGNNNGDAILQAEGSSSAKLEGTKNSPEITVTPMDLTTFPKTITVDFKDGTLGRDGITRKGIVTIVSTGWYGEEGTTHTATFDGFYHNAYKVEGTQVVENLGEDEDGNLKYSVTIENGKITDDNGAAILYSEDSFRTWISGADTPLNIWDDQYLLEGTQSGESSNGIAYKLTVEETLHFVLLPRAVKAGVLRVDVGVFKNVILDYAEKTITIFGVTYPLEQ</sequence>
<accession>A0A2I7SMK2</accession>